<keyword evidence="6" id="KW-0227">DNA damage</keyword>
<dbReference type="RefSeq" id="WP_205120853.1">
    <property type="nucleotide sequence ID" value="NZ_JAFBCM010000001.1"/>
</dbReference>
<dbReference type="EMBL" id="JBHRZH010000021">
    <property type="protein sequence ID" value="MFC3763961.1"/>
    <property type="molecule type" value="Genomic_DNA"/>
</dbReference>
<organism evidence="15 16">
    <name type="scientific">Tenggerimyces flavus</name>
    <dbReference type="NCBI Taxonomy" id="1708749"/>
    <lineage>
        <taxon>Bacteria</taxon>
        <taxon>Bacillati</taxon>
        <taxon>Actinomycetota</taxon>
        <taxon>Actinomycetes</taxon>
        <taxon>Propionibacteriales</taxon>
        <taxon>Nocardioidaceae</taxon>
        <taxon>Tenggerimyces</taxon>
    </lineage>
</organism>
<dbReference type="InterPro" id="IPR027417">
    <property type="entry name" value="P-loop_NTPase"/>
</dbReference>
<dbReference type="InterPro" id="IPR038729">
    <property type="entry name" value="Rad50/SbcC_AAA"/>
</dbReference>
<keyword evidence="5" id="KW-0547">Nucleotide-binding</keyword>
<evidence type="ECO:0000256" key="8">
    <source>
        <dbReference type="ARBA" id="ARBA00022833"/>
    </source>
</evidence>
<evidence type="ECO:0000256" key="6">
    <source>
        <dbReference type="ARBA" id="ARBA00022763"/>
    </source>
</evidence>
<evidence type="ECO:0000256" key="2">
    <source>
        <dbReference type="ARBA" id="ARBA00011322"/>
    </source>
</evidence>
<gene>
    <name evidence="15" type="ORF">ACFOUW_24205</name>
</gene>
<keyword evidence="8" id="KW-0862">Zinc</keyword>
<dbReference type="PANTHER" id="PTHR32114">
    <property type="entry name" value="ABC TRANSPORTER ABCH.3"/>
    <property type="match status" value="1"/>
</dbReference>
<evidence type="ECO:0000256" key="12">
    <source>
        <dbReference type="SAM" id="Coils"/>
    </source>
</evidence>
<accession>A0ABV7YF40</accession>
<keyword evidence="16" id="KW-1185">Reference proteome</keyword>
<dbReference type="InterPro" id="IPR013134">
    <property type="entry name" value="Zn_hook_RAD50"/>
</dbReference>
<comment type="subunit">
    <text evidence="2">Heterodimer of SbcC and SbcD.</text>
</comment>
<evidence type="ECO:0000256" key="11">
    <source>
        <dbReference type="ARBA" id="ARBA00023204"/>
    </source>
</evidence>
<feature type="domain" description="Rad50/SbcC-type AAA" evidence="14">
    <location>
        <begin position="5"/>
        <end position="230"/>
    </location>
</feature>
<evidence type="ECO:0000256" key="3">
    <source>
        <dbReference type="ARBA" id="ARBA00013368"/>
    </source>
</evidence>
<evidence type="ECO:0000259" key="14">
    <source>
        <dbReference type="Pfam" id="PF13476"/>
    </source>
</evidence>
<evidence type="ECO:0000259" key="13">
    <source>
        <dbReference type="Pfam" id="PF04423"/>
    </source>
</evidence>
<dbReference type="CDD" id="cd00267">
    <property type="entry name" value="ABC_ATPase"/>
    <property type="match status" value="1"/>
</dbReference>
<dbReference type="Pfam" id="PF04423">
    <property type="entry name" value="Rad50_zn_hook"/>
    <property type="match status" value="1"/>
</dbReference>
<dbReference type="Gene3D" id="1.10.287.1490">
    <property type="match status" value="1"/>
</dbReference>
<dbReference type="SUPFAM" id="SSF75712">
    <property type="entry name" value="Rad50 coiled-coil Zn hook"/>
    <property type="match status" value="1"/>
</dbReference>
<dbReference type="Pfam" id="PF13476">
    <property type="entry name" value="AAA_23"/>
    <property type="match status" value="1"/>
</dbReference>
<keyword evidence="7" id="KW-0378">Hydrolase</keyword>
<evidence type="ECO:0000256" key="10">
    <source>
        <dbReference type="ARBA" id="ARBA00023054"/>
    </source>
</evidence>
<dbReference type="Proteomes" id="UP001595699">
    <property type="component" value="Unassembled WGS sequence"/>
</dbReference>
<feature type="domain" description="Zinc-hook" evidence="13">
    <location>
        <begin position="301"/>
        <end position="328"/>
    </location>
</feature>
<evidence type="ECO:0000256" key="4">
    <source>
        <dbReference type="ARBA" id="ARBA00022723"/>
    </source>
</evidence>
<evidence type="ECO:0000256" key="9">
    <source>
        <dbReference type="ARBA" id="ARBA00022840"/>
    </source>
</evidence>
<keyword evidence="11" id="KW-0234">DNA repair</keyword>
<proteinExistence type="inferred from homology"/>
<feature type="coiled-coil region" evidence="12">
    <location>
        <begin position="154"/>
        <end position="237"/>
    </location>
</feature>
<evidence type="ECO:0000256" key="1">
    <source>
        <dbReference type="ARBA" id="ARBA00006930"/>
    </source>
</evidence>
<evidence type="ECO:0000256" key="5">
    <source>
        <dbReference type="ARBA" id="ARBA00022741"/>
    </source>
</evidence>
<evidence type="ECO:0000313" key="15">
    <source>
        <dbReference type="EMBL" id="MFC3763961.1"/>
    </source>
</evidence>
<comment type="similarity">
    <text evidence="1">Belongs to the SMC family. SbcC subfamily.</text>
</comment>
<name>A0ABV7YF40_9ACTN</name>
<dbReference type="Gene3D" id="3.40.50.300">
    <property type="entry name" value="P-loop containing nucleotide triphosphate hydrolases"/>
    <property type="match status" value="2"/>
</dbReference>
<comment type="caution">
    <text evidence="15">The sequence shown here is derived from an EMBL/GenBank/DDBJ whole genome shotgun (WGS) entry which is preliminary data.</text>
</comment>
<protein>
    <recommendedName>
        <fullName evidence="3">Nuclease SbcCD subunit C</fullName>
    </recommendedName>
</protein>
<reference evidence="16" key="1">
    <citation type="journal article" date="2019" name="Int. J. Syst. Evol. Microbiol.">
        <title>The Global Catalogue of Microorganisms (GCM) 10K type strain sequencing project: providing services to taxonomists for standard genome sequencing and annotation.</title>
        <authorList>
            <consortium name="The Broad Institute Genomics Platform"/>
            <consortium name="The Broad Institute Genome Sequencing Center for Infectious Disease"/>
            <person name="Wu L."/>
            <person name="Ma J."/>
        </authorList>
    </citation>
    <scope>NUCLEOTIDE SEQUENCE [LARGE SCALE GENOMIC DNA]</scope>
    <source>
        <strain evidence="16">CGMCC 4.7241</strain>
    </source>
</reference>
<keyword evidence="4" id="KW-0479">Metal-binding</keyword>
<dbReference type="SUPFAM" id="SSF52540">
    <property type="entry name" value="P-loop containing nucleoside triphosphate hydrolases"/>
    <property type="match status" value="1"/>
</dbReference>
<dbReference type="PANTHER" id="PTHR32114:SF2">
    <property type="entry name" value="ABC TRANSPORTER ABCH.3"/>
    <property type="match status" value="1"/>
</dbReference>
<evidence type="ECO:0000313" key="16">
    <source>
        <dbReference type="Proteomes" id="UP001595699"/>
    </source>
</evidence>
<keyword evidence="10 12" id="KW-0175">Coiled coil</keyword>
<evidence type="ECO:0000256" key="7">
    <source>
        <dbReference type="ARBA" id="ARBA00022801"/>
    </source>
</evidence>
<sequence length="603" mass="65170">MIRGLRLRGWRSFEEQSLELAPGLTFVLADNGVGKTSLIEAAAWGLYGQLSGVDAVAARRIGADETSVELEVELPDLRVLDIRRAVDAGGATDVAAKLAGKTVGAAKLDAMLAEAFGASADFLARTTTAPSSAVYDQKQSAFALRDHLGRVLGVDDLIDVADRMRQLHDQYEAEAKSFRTASRRATADLADLTDQLDDAHERLAALNDQRATLRDELDTAEDQLRQARRDVEAGKRAAAAHAAFQDAHAIARDALPTDRKVRRVRTIDNLVRTLEDAERSALASVDELRQTLAVVAGRREAITSAAAELDEASGTCPVCRRPLSEEDVEHARQGHDSDLAALESGRVTGQAELAQASQHLVAVRRALRKALAVPSPVDSPAAESTDVDAARAAVEAVRARHDDVSEHVATARAARAALETQIATEQAAATEREESLLAHRRAAVTRTAALVARQTADQLLTERIDPLAAEVRARWKRVFGDRGALQLRADGRLTLRRGVDDIPFEYLSSGEKVVALLAVRLLVLGSSTRSSFLWLDEPLEHLDPRNRRLAASLMSAAGAQVRQVLVTTYEEDLARRLARRGQASLLRVRSADAAWPPGSDLPS</sequence>
<keyword evidence="9" id="KW-0067">ATP-binding</keyword>